<dbReference type="AlphaFoldDB" id="A0A927BXS3"/>
<evidence type="ECO:0000256" key="3">
    <source>
        <dbReference type="ARBA" id="ARBA00022692"/>
    </source>
</evidence>
<organism evidence="7 8">
    <name type="scientific">Paenibacillus sabuli</name>
    <dbReference type="NCBI Taxonomy" id="2772509"/>
    <lineage>
        <taxon>Bacteria</taxon>
        <taxon>Bacillati</taxon>
        <taxon>Bacillota</taxon>
        <taxon>Bacilli</taxon>
        <taxon>Bacillales</taxon>
        <taxon>Paenibacillaceae</taxon>
        <taxon>Paenibacillus</taxon>
    </lineage>
</organism>
<name>A0A927BXS3_9BACL</name>
<keyword evidence="5 6" id="KW-0472">Membrane</keyword>
<dbReference type="EMBL" id="JACXIZ010000036">
    <property type="protein sequence ID" value="MBD2847374.1"/>
    <property type="molecule type" value="Genomic_DNA"/>
</dbReference>
<evidence type="ECO:0000256" key="6">
    <source>
        <dbReference type="SAM" id="Phobius"/>
    </source>
</evidence>
<feature type="transmembrane region" description="Helical" evidence="6">
    <location>
        <begin position="116"/>
        <end position="137"/>
    </location>
</feature>
<dbReference type="InterPro" id="IPR014108">
    <property type="entry name" value="Caa3-assmbl_CtaG"/>
</dbReference>
<keyword evidence="3 6" id="KW-0812">Transmembrane</keyword>
<gene>
    <name evidence="7" type="primary">ctaG</name>
    <name evidence="7" type="ORF">IDH44_19405</name>
</gene>
<dbReference type="GO" id="GO:0005886">
    <property type="term" value="C:plasma membrane"/>
    <property type="evidence" value="ECO:0007669"/>
    <property type="project" value="UniProtKB-SubCell"/>
</dbReference>
<feature type="transmembrane region" description="Helical" evidence="6">
    <location>
        <begin position="85"/>
        <end position="104"/>
    </location>
</feature>
<dbReference type="Pfam" id="PF09678">
    <property type="entry name" value="Caa3_CtaG"/>
    <property type="match status" value="1"/>
</dbReference>
<proteinExistence type="predicted"/>
<evidence type="ECO:0000256" key="5">
    <source>
        <dbReference type="ARBA" id="ARBA00023136"/>
    </source>
</evidence>
<evidence type="ECO:0000256" key="2">
    <source>
        <dbReference type="ARBA" id="ARBA00022475"/>
    </source>
</evidence>
<protein>
    <submittedName>
        <fullName evidence="7">Cytochrome c oxidase assembly factor CtaG</fullName>
    </submittedName>
</protein>
<keyword evidence="2" id="KW-1003">Cell membrane</keyword>
<dbReference type="NCBIfam" id="TIGR02737">
    <property type="entry name" value="caa3_CtaG"/>
    <property type="match status" value="1"/>
</dbReference>
<comment type="caution">
    <text evidence="7">The sequence shown here is derived from an EMBL/GenBank/DDBJ whole genome shotgun (WGS) entry which is preliminary data.</text>
</comment>
<evidence type="ECO:0000313" key="7">
    <source>
        <dbReference type="EMBL" id="MBD2847374.1"/>
    </source>
</evidence>
<evidence type="ECO:0000313" key="8">
    <source>
        <dbReference type="Proteomes" id="UP000621560"/>
    </source>
</evidence>
<dbReference type="Proteomes" id="UP000621560">
    <property type="component" value="Unassembled WGS sequence"/>
</dbReference>
<evidence type="ECO:0000256" key="1">
    <source>
        <dbReference type="ARBA" id="ARBA00004651"/>
    </source>
</evidence>
<dbReference type="RefSeq" id="WP_190920479.1">
    <property type="nucleotide sequence ID" value="NZ_JACXIZ010000036.1"/>
</dbReference>
<sequence length="301" mass="34909">MFGLQYFTFAELWSPLTFFLFAAIVLLYFYLIGPWRERHYPQEPAVTTWQRIWFVSAVVLYYMAQGGALELLGHLAFTFHMTNMSISYLIAPPLALLGIPAFLWKHVFSHRFWRPLRFLMHPLLTLVFFNMIFSIYHVPMVFDYVMTHYFVHEVYYFVMLIAALMMWWQIISPVKEWSRLTDVKKMGYIFANGVLLTPACALIIFAGAPLYATYSDPGVWVQAMGYCVGGDPTRLLEQFEGGPAFFRIMPLLHDQQAGGVIMKLVQEVMYGAILAYVFKQWFKREHGESDDELPTPQPGTA</sequence>
<comment type="subcellular location">
    <subcellularLocation>
        <location evidence="1">Cell membrane</location>
        <topology evidence="1">Multi-pass membrane protein</topology>
    </subcellularLocation>
</comment>
<reference evidence="7" key="1">
    <citation type="submission" date="2020-09" db="EMBL/GenBank/DDBJ databases">
        <title>A novel bacterium of genus Paenibacillus, isolated from South China Sea.</title>
        <authorList>
            <person name="Huang H."/>
            <person name="Mo K."/>
            <person name="Hu Y."/>
        </authorList>
    </citation>
    <scope>NUCLEOTIDE SEQUENCE</scope>
    <source>
        <strain evidence="7">IB182496</strain>
    </source>
</reference>
<accession>A0A927BXS3</accession>
<feature type="transmembrane region" description="Helical" evidence="6">
    <location>
        <begin position="189"/>
        <end position="212"/>
    </location>
</feature>
<evidence type="ECO:0000256" key="4">
    <source>
        <dbReference type="ARBA" id="ARBA00022989"/>
    </source>
</evidence>
<feature type="transmembrane region" description="Helical" evidence="6">
    <location>
        <begin position="12"/>
        <end position="31"/>
    </location>
</feature>
<feature type="transmembrane region" description="Helical" evidence="6">
    <location>
        <begin position="260"/>
        <end position="278"/>
    </location>
</feature>
<dbReference type="InterPro" id="IPR019108">
    <property type="entry name" value="Caa3_assmbl_CtaG-rel"/>
</dbReference>
<keyword evidence="8" id="KW-1185">Reference proteome</keyword>
<feature type="transmembrane region" description="Helical" evidence="6">
    <location>
        <begin position="149"/>
        <end position="168"/>
    </location>
</feature>
<feature type="transmembrane region" description="Helical" evidence="6">
    <location>
        <begin position="52"/>
        <end position="73"/>
    </location>
</feature>
<keyword evidence="4 6" id="KW-1133">Transmembrane helix</keyword>